<dbReference type="InterPro" id="IPR043504">
    <property type="entry name" value="Peptidase_S1_PA_chymotrypsin"/>
</dbReference>
<proteinExistence type="predicted"/>
<accession>A0A074KV38</accession>
<name>A0A074KV38_9BACT</name>
<feature type="domain" description="Secretion system C-terminal sorting" evidence="1">
    <location>
        <begin position="258"/>
        <end position="334"/>
    </location>
</feature>
<evidence type="ECO:0000259" key="1">
    <source>
        <dbReference type="Pfam" id="PF18962"/>
    </source>
</evidence>
<reference evidence="2 3" key="1">
    <citation type="submission" date="2014-04" db="EMBL/GenBank/DDBJ databases">
        <title>Characterization and application of a salt tolerant electro-active bacterium.</title>
        <authorList>
            <person name="Yang L."/>
            <person name="Wei S."/>
            <person name="Tay Q.X.M."/>
        </authorList>
    </citation>
    <scope>NUCLEOTIDE SEQUENCE [LARGE SCALE GENOMIC DNA]</scope>
    <source>
        <strain evidence="2 3">LY1</strain>
    </source>
</reference>
<sequence>MQDGALETMSSGSPLFDNQLRVIGSNIGGYGSTDDTCEGPNEDARYGRLSMAWHEFKQYLDPNNEGIVALNTITNQPGPKIFSEIQGPENLCSTATYTLENPPLESTITWSASPSYLFTNTTSMGESFTTAPSSINGKGTITATIDSPWGTVLISREIQVGPPTSINGLSHGQILCGNQYLNLWSENGYLSYNWVVLGGTVISGQGSSQVTVLTDNNPFQGQNLLSVRLNVTSTCMDGTSEVIAYVNNCGGNPIDPLIYPNPASDELTIEMSELEKHARNEEEDFSVEIKISNFWGQVMHSQTTFQSKLKLNVQQLKSGLYYIHIRYKDAVIRKQVRVER</sequence>
<keyword evidence="3" id="KW-1185">Reference proteome</keyword>
<dbReference type="InterPro" id="IPR026444">
    <property type="entry name" value="Secre_tail"/>
</dbReference>
<dbReference type="eggNOG" id="COG1404">
    <property type="taxonomic scope" value="Bacteria"/>
</dbReference>
<comment type="caution">
    <text evidence="2">The sequence shown here is derived from an EMBL/GenBank/DDBJ whole genome shotgun (WGS) entry which is preliminary data.</text>
</comment>
<dbReference type="AlphaFoldDB" id="A0A074KV38"/>
<dbReference type="Proteomes" id="UP000027821">
    <property type="component" value="Unassembled WGS sequence"/>
</dbReference>
<protein>
    <recommendedName>
        <fullName evidence="1">Secretion system C-terminal sorting domain-containing protein</fullName>
    </recommendedName>
</protein>
<dbReference type="STRING" id="1048983.EL17_14175"/>
<dbReference type="Gene3D" id="2.40.10.10">
    <property type="entry name" value="Trypsin-like serine proteases"/>
    <property type="match status" value="1"/>
</dbReference>
<dbReference type="EMBL" id="JMIH01000023">
    <property type="protein sequence ID" value="KEO72779.1"/>
    <property type="molecule type" value="Genomic_DNA"/>
</dbReference>
<organism evidence="2 3">
    <name type="scientific">Anditalea andensis</name>
    <dbReference type="NCBI Taxonomy" id="1048983"/>
    <lineage>
        <taxon>Bacteria</taxon>
        <taxon>Pseudomonadati</taxon>
        <taxon>Bacteroidota</taxon>
        <taxon>Cytophagia</taxon>
        <taxon>Cytophagales</taxon>
        <taxon>Cytophagaceae</taxon>
        <taxon>Anditalea</taxon>
    </lineage>
</organism>
<dbReference type="NCBIfam" id="TIGR04183">
    <property type="entry name" value="Por_Secre_tail"/>
    <property type="match status" value="1"/>
</dbReference>
<dbReference type="Pfam" id="PF18962">
    <property type="entry name" value="Por_Secre_tail"/>
    <property type="match status" value="1"/>
</dbReference>
<dbReference type="OrthoDB" id="905690at2"/>
<evidence type="ECO:0000313" key="3">
    <source>
        <dbReference type="Proteomes" id="UP000027821"/>
    </source>
</evidence>
<gene>
    <name evidence="2" type="ORF">EL17_14175</name>
</gene>
<evidence type="ECO:0000313" key="2">
    <source>
        <dbReference type="EMBL" id="KEO72779.1"/>
    </source>
</evidence>